<sequence length="78" mass="9266">MELDELIEKIVNSSYKSKEDIYWLPFEKIFSNGEFNDEIVNSIKCGLNEHKDVKFCDVWNYCFFIQVKKCNTEGTSDR</sequence>
<protein>
    <submittedName>
        <fullName evidence="1">Uncharacterized protein</fullName>
    </submittedName>
</protein>
<proteinExistence type="predicted"/>
<organism evidence="1 2">
    <name type="scientific">Thomasclavelia spiroformis</name>
    <dbReference type="NCBI Taxonomy" id="29348"/>
    <lineage>
        <taxon>Bacteria</taxon>
        <taxon>Bacillati</taxon>
        <taxon>Bacillota</taxon>
        <taxon>Erysipelotrichia</taxon>
        <taxon>Erysipelotrichales</taxon>
        <taxon>Coprobacillaceae</taxon>
        <taxon>Thomasclavelia</taxon>
    </lineage>
</organism>
<comment type="caution">
    <text evidence="1">The sequence shown here is derived from an EMBL/GenBank/DDBJ whole genome shotgun (WGS) entry which is preliminary data.</text>
</comment>
<gene>
    <name evidence="1" type="ORF">K8V91_07595</name>
</gene>
<name>A0A921GC50_9FIRM</name>
<evidence type="ECO:0000313" key="1">
    <source>
        <dbReference type="EMBL" id="HJF40772.1"/>
    </source>
</evidence>
<evidence type="ECO:0000313" key="2">
    <source>
        <dbReference type="Proteomes" id="UP000749320"/>
    </source>
</evidence>
<dbReference type="Proteomes" id="UP000749320">
    <property type="component" value="Unassembled WGS sequence"/>
</dbReference>
<accession>A0A921GC50</accession>
<dbReference type="AlphaFoldDB" id="A0A921GC50"/>
<reference evidence="1" key="2">
    <citation type="submission" date="2021-09" db="EMBL/GenBank/DDBJ databases">
        <authorList>
            <person name="Gilroy R."/>
        </authorList>
    </citation>
    <scope>NUCLEOTIDE SEQUENCE</scope>
    <source>
        <strain evidence="1">CHK193-16274</strain>
    </source>
</reference>
<reference evidence="1" key="1">
    <citation type="journal article" date="2021" name="PeerJ">
        <title>Extensive microbial diversity within the chicken gut microbiome revealed by metagenomics and culture.</title>
        <authorList>
            <person name="Gilroy R."/>
            <person name="Ravi A."/>
            <person name="Getino M."/>
            <person name="Pursley I."/>
            <person name="Horton D.L."/>
            <person name="Alikhan N.F."/>
            <person name="Baker D."/>
            <person name="Gharbi K."/>
            <person name="Hall N."/>
            <person name="Watson M."/>
            <person name="Adriaenssens E.M."/>
            <person name="Foster-Nyarko E."/>
            <person name="Jarju S."/>
            <person name="Secka A."/>
            <person name="Antonio M."/>
            <person name="Oren A."/>
            <person name="Chaudhuri R.R."/>
            <person name="La Ragione R."/>
            <person name="Hildebrand F."/>
            <person name="Pallen M.J."/>
        </authorList>
    </citation>
    <scope>NUCLEOTIDE SEQUENCE</scope>
    <source>
        <strain evidence="1">CHK193-16274</strain>
    </source>
</reference>
<dbReference type="EMBL" id="DYWV01000253">
    <property type="protein sequence ID" value="HJF40772.1"/>
    <property type="molecule type" value="Genomic_DNA"/>
</dbReference>